<evidence type="ECO:0000259" key="3">
    <source>
        <dbReference type="PROSITE" id="PS50158"/>
    </source>
</evidence>
<keyword evidence="1" id="KW-0862">Zinc</keyword>
<dbReference type="EMBL" id="VSRR010002245">
    <property type="protein sequence ID" value="MPC30391.1"/>
    <property type="molecule type" value="Genomic_DNA"/>
</dbReference>
<protein>
    <recommendedName>
        <fullName evidence="3">CCHC-type domain-containing protein</fullName>
    </recommendedName>
</protein>
<dbReference type="Proteomes" id="UP000324222">
    <property type="component" value="Unassembled WGS sequence"/>
</dbReference>
<dbReference type="AlphaFoldDB" id="A0A5B7E8K2"/>
<evidence type="ECO:0000313" key="5">
    <source>
        <dbReference type="Proteomes" id="UP000324222"/>
    </source>
</evidence>
<gene>
    <name evidence="4" type="ORF">E2C01_023654</name>
</gene>
<evidence type="ECO:0000256" key="2">
    <source>
        <dbReference type="SAM" id="MobiDB-lite"/>
    </source>
</evidence>
<evidence type="ECO:0000256" key="1">
    <source>
        <dbReference type="PROSITE-ProRule" id="PRU00047"/>
    </source>
</evidence>
<keyword evidence="1" id="KW-0479">Metal-binding</keyword>
<organism evidence="4 5">
    <name type="scientific">Portunus trituberculatus</name>
    <name type="common">Swimming crab</name>
    <name type="synonym">Neptunus trituberculatus</name>
    <dbReference type="NCBI Taxonomy" id="210409"/>
    <lineage>
        <taxon>Eukaryota</taxon>
        <taxon>Metazoa</taxon>
        <taxon>Ecdysozoa</taxon>
        <taxon>Arthropoda</taxon>
        <taxon>Crustacea</taxon>
        <taxon>Multicrustacea</taxon>
        <taxon>Malacostraca</taxon>
        <taxon>Eumalacostraca</taxon>
        <taxon>Eucarida</taxon>
        <taxon>Decapoda</taxon>
        <taxon>Pleocyemata</taxon>
        <taxon>Brachyura</taxon>
        <taxon>Eubrachyura</taxon>
        <taxon>Portunoidea</taxon>
        <taxon>Portunidae</taxon>
        <taxon>Portuninae</taxon>
        <taxon>Portunus</taxon>
    </lineage>
</organism>
<dbReference type="GO" id="GO:0003676">
    <property type="term" value="F:nucleic acid binding"/>
    <property type="evidence" value="ECO:0007669"/>
    <property type="project" value="InterPro"/>
</dbReference>
<proteinExistence type="predicted"/>
<keyword evidence="1" id="KW-0863">Zinc-finger</keyword>
<feature type="region of interest" description="Disordered" evidence="2">
    <location>
        <begin position="80"/>
        <end position="107"/>
    </location>
</feature>
<sequence length="107" mass="11463">MESLDLTQILTRARAIIKDDPVDACMGASESGDGWQWRTSTSQCCYKCNGLNHFARDCLVRCRGTTAGIRERRGAGRGVRYGHAIPAGSGNEDGGEMSAPISSLANQ</sequence>
<dbReference type="GO" id="GO:0008270">
    <property type="term" value="F:zinc ion binding"/>
    <property type="evidence" value="ECO:0007669"/>
    <property type="project" value="UniProtKB-KW"/>
</dbReference>
<comment type="caution">
    <text evidence="4">The sequence shown here is derived from an EMBL/GenBank/DDBJ whole genome shotgun (WGS) entry which is preliminary data.</text>
</comment>
<dbReference type="PROSITE" id="PS50158">
    <property type="entry name" value="ZF_CCHC"/>
    <property type="match status" value="1"/>
</dbReference>
<name>A0A5B7E8K2_PORTR</name>
<dbReference type="InterPro" id="IPR001878">
    <property type="entry name" value="Znf_CCHC"/>
</dbReference>
<evidence type="ECO:0000313" key="4">
    <source>
        <dbReference type="EMBL" id="MPC30391.1"/>
    </source>
</evidence>
<keyword evidence="5" id="KW-1185">Reference proteome</keyword>
<feature type="domain" description="CCHC-type" evidence="3">
    <location>
        <begin position="45"/>
        <end position="58"/>
    </location>
</feature>
<accession>A0A5B7E8K2</accession>
<dbReference type="Pfam" id="PF00098">
    <property type="entry name" value="zf-CCHC"/>
    <property type="match status" value="1"/>
</dbReference>
<reference evidence="4 5" key="1">
    <citation type="submission" date="2019-05" db="EMBL/GenBank/DDBJ databases">
        <title>Another draft genome of Portunus trituberculatus and its Hox gene families provides insights of decapod evolution.</title>
        <authorList>
            <person name="Jeong J.-H."/>
            <person name="Song I."/>
            <person name="Kim S."/>
            <person name="Choi T."/>
            <person name="Kim D."/>
            <person name="Ryu S."/>
            <person name="Kim W."/>
        </authorList>
    </citation>
    <scope>NUCLEOTIDE SEQUENCE [LARGE SCALE GENOMIC DNA]</scope>
    <source>
        <tissue evidence="4">Muscle</tissue>
    </source>
</reference>